<dbReference type="AlphaFoldDB" id="A0AA95FZS5"/>
<protein>
    <submittedName>
        <fullName evidence="2">Type VI secretion system tube protein TssD</fullName>
    </submittedName>
</protein>
<evidence type="ECO:0000313" key="3">
    <source>
        <dbReference type="Proteomes" id="UP001177527"/>
    </source>
</evidence>
<sequence>MSDIIYVTINGEVQGEISKDCGSDASVGNRYQHGHEDEVFVFSLVKSFSSTGAGVNAQGITFCKIIDKSSPLLMNAINNNESLNMVFSIYRVNRFGRMEKYYLIEVRGARISGIDTRVDTNTLHYEYITVNYDYIHSRHLMAGTEFDYLVAPENYSRLFPPTPISPEPKPPEEPPVRHVTLVLGIFFDGTGNNAANTENMLASCSAQGFDLASPDAESILKRSASELMGLNGAEATSYAGYYTNIHWLSELYAQTMTATDSYSQQAVYIEGIGTQAGKPDSVISMGLGGAECGVIAKTDDAVAKLTSAIMMILDSLSGKYVVDTLLFDIFGFSRGAAAARHFANRIQSEDRAIINAIASGMGQHEYIGTATGKTRFIGLFDTVAAIGTPANGMDPHSADTGDVNLALRPGVAQKVFHITAQNECRYNFALNSVSPAWLELSLPGAHSDIGGGYLPQTHEDLFLSRPLVETLLADTPNERSRVYRQAAAQLPELERSAAIAPIVRTNTVTTQTWEDGFVPADRYGQMQKRSFAALALRHRIVKHDWSMVTLRVMLDAAKEAGLLFDDVDDINELNIPGDLVSLCERAREIGKSARFRTSTVGFSHEEADKIAKSYIHCSANWNAIATDKSGELRGGASASETIGFVNRPDVDWKRTVYNMDGIKQ</sequence>
<name>A0AA95FZS5_KLUIN</name>
<feature type="domain" description="T6SS Phospholipase effector Tle1-like catalytic" evidence="1">
    <location>
        <begin position="369"/>
        <end position="459"/>
    </location>
</feature>
<dbReference type="Pfam" id="PF09994">
    <property type="entry name" value="T6SS_Tle1-like_cat"/>
    <property type="match status" value="1"/>
</dbReference>
<gene>
    <name evidence="2" type="primary">tssD</name>
    <name evidence="2" type="ORF">QBD33_01420</name>
</gene>
<dbReference type="NCBIfam" id="TIGR03344">
    <property type="entry name" value="VI_effect_Hcp1"/>
    <property type="match status" value="1"/>
</dbReference>
<evidence type="ECO:0000259" key="1">
    <source>
        <dbReference type="Pfam" id="PF09994"/>
    </source>
</evidence>
<dbReference type="InterPro" id="IPR008514">
    <property type="entry name" value="T6SS_Hcp"/>
</dbReference>
<evidence type="ECO:0000313" key="2">
    <source>
        <dbReference type="EMBL" id="WGL56500.1"/>
    </source>
</evidence>
<dbReference type="EMBL" id="CP123488">
    <property type="protein sequence ID" value="WGL56500.1"/>
    <property type="molecule type" value="Genomic_DNA"/>
</dbReference>
<accession>A0AA95FZS5</accession>
<proteinExistence type="predicted"/>
<dbReference type="InterPro" id="IPR018712">
    <property type="entry name" value="Tle1-like_cat"/>
</dbReference>
<dbReference type="Proteomes" id="UP001177527">
    <property type="component" value="Chromosome"/>
</dbReference>
<dbReference type="Gene3D" id="2.30.110.20">
    <property type="entry name" value="Hcp1-like"/>
    <property type="match status" value="1"/>
</dbReference>
<dbReference type="PANTHER" id="PTHR34319">
    <property type="entry name" value="MAJOR EXPORTED PROTEIN"/>
    <property type="match status" value="1"/>
</dbReference>
<dbReference type="InterPro" id="IPR052947">
    <property type="entry name" value="T6SS_Hcp1_domain"/>
</dbReference>
<dbReference type="RefSeq" id="WP_280557092.1">
    <property type="nucleotide sequence ID" value="NZ_CP123488.1"/>
</dbReference>
<reference evidence="2" key="1">
    <citation type="submission" date="2023-04" db="EMBL/GenBank/DDBJ databases">
        <title>APH(3)-Id, a novel chromosomal aminoglycoside phosphotransferase, identified from an environmental isolate of Kluyvera intermedia DW18.</title>
        <authorList>
            <person name="Sha Y."/>
        </authorList>
    </citation>
    <scope>NUCLEOTIDE SEQUENCE</scope>
    <source>
        <strain evidence="2">DW18</strain>
    </source>
</reference>
<dbReference type="InterPro" id="IPR036624">
    <property type="entry name" value="Hcp1-lik_sf"/>
</dbReference>
<dbReference type="SUPFAM" id="SSF141452">
    <property type="entry name" value="Hcp1-like"/>
    <property type="match status" value="1"/>
</dbReference>
<dbReference type="Pfam" id="PF05638">
    <property type="entry name" value="T6SS_HCP"/>
    <property type="match status" value="1"/>
</dbReference>
<dbReference type="PANTHER" id="PTHR34319:SF7">
    <property type="entry name" value="HNH ENDONUCLEASE DOMAIN-CONTAINING PROTEIN"/>
    <property type="match status" value="1"/>
</dbReference>
<organism evidence="2 3">
    <name type="scientific">Kluyvera intermedia</name>
    <name type="common">Enterobacter intermedius</name>
    <dbReference type="NCBI Taxonomy" id="61648"/>
    <lineage>
        <taxon>Bacteria</taxon>
        <taxon>Pseudomonadati</taxon>
        <taxon>Pseudomonadota</taxon>
        <taxon>Gammaproteobacteria</taxon>
        <taxon>Enterobacterales</taxon>
        <taxon>Enterobacteriaceae</taxon>
        <taxon>Kluyvera</taxon>
    </lineage>
</organism>